<feature type="compositionally biased region" description="Pro residues" evidence="1">
    <location>
        <begin position="79"/>
        <end position="93"/>
    </location>
</feature>
<dbReference type="EMBL" id="CP144754">
    <property type="protein sequence ID" value="WVZ97114.1"/>
    <property type="molecule type" value="Genomic_DNA"/>
</dbReference>
<proteinExistence type="predicted"/>
<accession>A0AAQ3UT22</accession>
<protein>
    <submittedName>
        <fullName evidence="2">Uncharacterized protein</fullName>
    </submittedName>
</protein>
<feature type="region of interest" description="Disordered" evidence="1">
    <location>
        <begin position="69"/>
        <end position="97"/>
    </location>
</feature>
<dbReference type="Proteomes" id="UP001341281">
    <property type="component" value="Chromosome 10"/>
</dbReference>
<dbReference type="AlphaFoldDB" id="A0AAQ3UT22"/>
<sequence>MADVLEYPRHCRLRPPGVLSSIRREHPKRCILTHQLHPGAKLHEATNSSSARGATHHHATAIVPWHRPAAGHHRGRSPPGLPHASTPPPPGLPPRRATCSIAGPLPLPVTESSDRRCTTPSWGTLYLTFSIAAGPPCPRQCPAIPSPTHRPEKEENREEDAFVNNPLWFW</sequence>
<organism evidence="2 3">
    <name type="scientific">Paspalum notatum var. saurae</name>
    <dbReference type="NCBI Taxonomy" id="547442"/>
    <lineage>
        <taxon>Eukaryota</taxon>
        <taxon>Viridiplantae</taxon>
        <taxon>Streptophyta</taxon>
        <taxon>Embryophyta</taxon>
        <taxon>Tracheophyta</taxon>
        <taxon>Spermatophyta</taxon>
        <taxon>Magnoliopsida</taxon>
        <taxon>Liliopsida</taxon>
        <taxon>Poales</taxon>
        <taxon>Poaceae</taxon>
        <taxon>PACMAD clade</taxon>
        <taxon>Panicoideae</taxon>
        <taxon>Andropogonodae</taxon>
        <taxon>Paspaleae</taxon>
        <taxon>Paspalinae</taxon>
        <taxon>Paspalum</taxon>
    </lineage>
</organism>
<gene>
    <name evidence="2" type="ORF">U9M48_042671</name>
</gene>
<evidence type="ECO:0000313" key="2">
    <source>
        <dbReference type="EMBL" id="WVZ97114.1"/>
    </source>
</evidence>
<keyword evidence="3" id="KW-1185">Reference proteome</keyword>
<evidence type="ECO:0000256" key="1">
    <source>
        <dbReference type="SAM" id="MobiDB-lite"/>
    </source>
</evidence>
<name>A0AAQ3UT22_PASNO</name>
<evidence type="ECO:0000313" key="3">
    <source>
        <dbReference type="Proteomes" id="UP001341281"/>
    </source>
</evidence>
<reference evidence="2 3" key="1">
    <citation type="submission" date="2024-02" db="EMBL/GenBank/DDBJ databases">
        <title>High-quality chromosome-scale genome assembly of Pensacola bahiagrass (Paspalum notatum Flugge var. saurae).</title>
        <authorList>
            <person name="Vega J.M."/>
            <person name="Podio M."/>
            <person name="Orjuela J."/>
            <person name="Siena L.A."/>
            <person name="Pessino S.C."/>
            <person name="Combes M.C."/>
            <person name="Mariac C."/>
            <person name="Albertini E."/>
            <person name="Pupilli F."/>
            <person name="Ortiz J.P.A."/>
            <person name="Leblanc O."/>
        </authorList>
    </citation>
    <scope>NUCLEOTIDE SEQUENCE [LARGE SCALE GENOMIC DNA]</scope>
    <source>
        <strain evidence="2">R1</strain>
        <tissue evidence="2">Leaf</tissue>
    </source>
</reference>